<dbReference type="EMBL" id="CP046566">
    <property type="protein sequence ID" value="QGW27103.1"/>
    <property type="molecule type" value="Genomic_DNA"/>
</dbReference>
<proteinExistence type="predicted"/>
<evidence type="ECO:0000256" key="1">
    <source>
        <dbReference type="SAM" id="SignalP"/>
    </source>
</evidence>
<evidence type="ECO:0000313" key="3">
    <source>
        <dbReference type="Proteomes" id="UP000426027"/>
    </source>
</evidence>
<feature type="chain" id="PRO_5026331724" description="DUF4595 domain-containing protein" evidence="1">
    <location>
        <begin position="23"/>
        <end position="302"/>
    </location>
</feature>
<dbReference type="AlphaFoldDB" id="A0A6I6G6N5"/>
<accession>A0A6I6G6N5</accession>
<protein>
    <recommendedName>
        <fullName evidence="4">DUF4595 domain-containing protein</fullName>
    </recommendedName>
</protein>
<dbReference type="RefSeq" id="WP_157476523.1">
    <property type="nucleotide sequence ID" value="NZ_CP046566.1"/>
</dbReference>
<evidence type="ECO:0008006" key="4">
    <source>
        <dbReference type="Google" id="ProtNLM"/>
    </source>
</evidence>
<gene>
    <name evidence="2" type="ORF">GLV81_02370</name>
</gene>
<reference evidence="2 3" key="1">
    <citation type="submission" date="2019-11" db="EMBL/GenBank/DDBJ databases">
        <authorList>
            <person name="Im W.T."/>
        </authorList>
    </citation>
    <scope>NUCLEOTIDE SEQUENCE [LARGE SCALE GENOMIC DNA]</scope>
    <source>
        <strain evidence="2 3">SB-02</strain>
    </source>
</reference>
<keyword evidence="1" id="KW-0732">Signal</keyword>
<feature type="signal peptide" evidence="1">
    <location>
        <begin position="1"/>
        <end position="22"/>
    </location>
</feature>
<organism evidence="2 3">
    <name type="scientific">Phnomibacter ginsenosidimutans</name>
    <dbReference type="NCBI Taxonomy" id="2676868"/>
    <lineage>
        <taxon>Bacteria</taxon>
        <taxon>Pseudomonadati</taxon>
        <taxon>Bacteroidota</taxon>
        <taxon>Chitinophagia</taxon>
        <taxon>Chitinophagales</taxon>
        <taxon>Chitinophagaceae</taxon>
        <taxon>Phnomibacter</taxon>
    </lineage>
</organism>
<evidence type="ECO:0000313" key="2">
    <source>
        <dbReference type="EMBL" id="QGW27103.1"/>
    </source>
</evidence>
<dbReference type="Proteomes" id="UP000426027">
    <property type="component" value="Chromosome"/>
</dbReference>
<dbReference type="PROSITE" id="PS51257">
    <property type="entry name" value="PROKAR_LIPOPROTEIN"/>
    <property type="match status" value="1"/>
</dbReference>
<name>A0A6I6G6N5_9BACT</name>
<dbReference type="KEGG" id="fls:GLV81_02370"/>
<keyword evidence="3" id="KW-1185">Reference proteome</keyword>
<sequence>MKIRTSLFAAVMLAFLALTSCQKEISFEVNGNPNVDTSGTGGGTGGFNGDLLTRSDMSSVPASNSNKASAFYDFDGSKRLIQIKTTGTLNGIPAYAYKYYHRDAEGLITLIRINDGDSPDDSTFVKVFRNASKQVKYLLVYDDPAMIDPNDSIAVSYAGSLLKERACYSYLLGTPDNPEPLWKEVATWSNNAISKMIISINWDDATQQWKQQAQLNYEYDNKKQPYDRTMDDVLCDHEMLEGGYSVNNLVKATLQQQVGFPTVPYINFTMKYGTNNRPTEHTLLFTPPGIDAATVKTLYFYQ</sequence>